<accession>A0A914CCS4</accession>
<dbReference type="Proteomes" id="UP000887540">
    <property type="component" value="Unplaced"/>
</dbReference>
<organism evidence="12 13">
    <name type="scientific">Acrobeloides nanus</name>
    <dbReference type="NCBI Taxonomy" id="290746"/>
    <lineage>
        <taxon>Eukaryota</taxon>
        <taxon>Metazoa</taxon>
        <taxon>Ecdysozoa</taxon>
        <taxon>Nematoda</taxon>
        <taxon>Chromadorea</taxon>
        <taxon>Rhabditida</taxon>
        <taxon>Tylenchina</taxon>
        <taxon>Cephalobomorpha</taxon>
        <taxon>Cephaloboidea</taxon>
        <taxon>Cephalobidae</taxon>
        <taxon>Acrobeloides</taxon>
    </lineage>
</organism>
<keyword evidence="12" id="KW-1185">Reference proteome</keyword>
<dbReference type="Pfam" id="PF00291">
    <property type="entry name" value="PALP"/>
    <property type="match status" value="1"/>
</dbReference>
<sequence length="325" mass="35917">MTSELLNLNSIEEAYERIKPYIHKTPVLTCSGIDKIVGDGKQIFFKCENFQKSGSFKARGALNSIFMAQKRDDIKNGRGVITKSFGNHGESVAWAAQQLGIPSIIVIPEATPKFILDKIKSYGAKLELSEWNTADWAGRCDKVQKETGYYMVDPHNDYDIMAGAASVGIEYLQQVPNLDAIIISIGGGGLGAAVAKYVKLTHPHVKVFCAEPEGKKIKESLVAGKRLWNGDKFIDTIADALKVPRLGDKCFDVIYENCEHTVFSLTTPEIVYAMKLIYERLKLVVEPSAALGLAAVLKYREELKDYKHIGLVLCGGNLDLKNLPF</sequence>
<reference evidence="13" key="1">
    <citation type="submission" date="2022-11" db="UniProtKB">
        <authorList>
            <consortium name="WormBaseParasite"/>
        </authorList>
    </citation>
    <scope>IDENTIFICATION</scope>
</reference>
<keyword evidence="7" id="KW-0460">Magnesium</keyword>
<comment type="cofactor">
    <cofactor evidence="4">
        <name>Mg(2+)</name>
        <dbReference type="ChEBI" id="CHEBI:18420"/>
    </cofactor>
</comment>
<evidence type="ECO:0000256" key="9">
    <source>
        <dbReference type="ARBA" id="ARBA00023239"/>
    </source>
</evidence>
<dbReference type="GO" id="GO:0030170">
    <property type="term" value="F:pyridoxal phosphate binding"/>
    <property type="evidence" value="ECO:0007669"/>
    <property type="project" value="InterPro"/>
</dbReference>
<dbReference type="GO" id="GO:0003941">
    <property type="term" value="F:L-serine ammonia-lyase activity"/>
    <property type="evidence" value="ECO:0007669"/>
    <property type="project" value="UniProtKB-EC"/>
</dbReference>
<dbReference type="EC" id="4.3.1.17" evidence="6"/>
<evidence type="ECO:0000256" key="6">
    <source>
        <dbReference type="ARBA" id="ARBA00012093"/>
    </source>
</evidence>
<comment type="cofactor">
    <cofactor evidence="3">
        <name>Mn(2+)</name>
        <dbReference type="ChEBI" id="CHEBI:29035"/>
    </cofactor>
</comment>
<keyword evidence="8" id="KW-0663">Pyridoxal phosphate</keyword>
<evidence type="ECO:0000313" key="13">
    <source>
        <dbReference type="WBParaSite" id="ACRNAN_Path_78.g289.t1"/>
    </source>
</evidence>
<dbReference type="InterPro" id="IPR036052">
    <property type="entry name" value="TrpB-like_PALP_sf"/>
</dbReference>
<dbReference type="AlphaFoldDB" id="A0A914CCS4"/>
<dbReference type="Gene3D" id="3.40.50.1100">
    <property type="match status" value="2"/>
</dbReference>
<keyword evidence="9" id="KW-0456">Lyase</keyword>
<dbReference type="GO" id="GO:0070179">
    <property type="term" value="P:D-serine biosynthetic process"/>
    <property type="evidence" value="ECO:0007669"/>
    <property type="project" value="TreeGrafter"/>
</dbReference>
<evidence type="ECO:0000256" key="2">
    <source>
        <dbReference type="ARBA" id="ARBA00001933"/>
    </source>
</evidence>
<dbReference type="WBParaSite" id="ACRNAN_Path_78.g289.t1">
    <property type="protein sequence ID" value="ACRNAN_Path_78.g289.t1"/>
    <property type="gene ID" value="ACRNAN_Path_78.g289"/>
</dbReference>
<protein>
    <recommendedName>
        <fullName evidence="6">L-serine ammonia-lyase</fullName>
        <ecNumber evidence="6">4.3.1.17</ecNumber>
    </recommendedName>
</protein>
<dbReference type="CDD" id="cd01562">
    <property type="entry name" value="Thr-dehyd"/>
    <property type="match status" value="1"/>
</dbReference>
<feature type="domain" description="Tryptophan synthase beta chain-like PALP" evidence="11">
    <location>
        <begin position="19"/>
        <end position="315"/>
    </location>
</feature>
<evidence type="ECO:0000256" key="7">
    <source>
        <dbReference type="ARBA" id="ARBA00022842"/>
    </source>
</evidence>
<comment type="cofactor">
    <cofactor evidence="1">
        <name>Ca(2+)</name>
        <dbReference type="ChEBI" id="CHEBI:29108"/>
    </cofactor>
</comment>
<evidence type="ECO:0000256" key="5">
    <source>
        <dbReference type="ARBA" id="ARBA00010869"/>
    </source>
</evidence>
<comment type="catalytic activity">
    <reaction evidence="10">
        <text>L-serine = pyruvate + NH4(+)</text>
        <dbReference type="Rhea" id="RHEA:19169"/>
        <dbReference type="ChEBI" id="CHEBI:15361"/>
        <dbReference type="ChEBI" id="CHEBI:28938"/>
        <dbReference type="ChEBI" id="CHEBI:33384"/>
        <dbReference type="EC" id="4.3.1.17"/>
    </reaction>
</comment>
<dbReference type="PROSITE" id="PS00165">
    <property type="entry name" value="DEHYDRATASE_SER_THR"/>
    <property type="match status" value="1"/>
</dbReference>
<dbReference type="GO" id="GO:0030378">
    <property type="term" value="F:serine racemase activity"/>
    <property type="evidence" value="ECO:0007669"/>
    <property type="project" value="TreeGrafter"/>
</dbReference>
<dbReference type="PANTHER" id="PTHR43050:SF1">
    <property type="entry name" value="SERINE RACEMASE"/>
    <property type="match status" value="1"/>
</dbReference>
<evidence type="ECO:0000256" key="3">
    <source>
        <dbReference type="ARBA" id="ARBA00001936"/>
    </source>
</evidence>
<evidence type="ECO:0000313" key="12">
    <source>
        <dbReference type="Proteomes" id="UP000887540"/>
    </source>
</evidence>
<dbReference type="SUPFAM" id="SSF53686">
    <property type="entry name" value="Tryptophan synthase beta subunit-like PLP-dependent enzymes"/>
    <property type="match status" value="1"/>
</dbReference>
<dbReference type="InterPro" id="IPR001926">
    <property type="entry name" value="TrpB-like_PALP"/>
</dbReference>
<evidence type="ECO:0000259" key="11">
    <source>
        <dbReference type="Pfam" id="PF00291"/>
    </source>
</evidence>
<evidence type="ECO:0000256" key="4">
    <source>
        <dbReference type="ARBA" id="ARBA00001946"/>
    </source>
</evidence>
<comment type="cofactor">
    <cofactor evidence="2">
        <name>pyridoxal 5'-phosphate</name>
        <dbReference type="ChEBI" id="CHEBI:597326"/>
    </cofactor>
</comment>
<dbReference type="GO" id="GO:0005524">
    <property type="term" value="F:ATP binding"/>
    <property type="evidence" value="ECO:0007669"/>
    <property type="project" value="TreeGrafter"/>
</dbReference>
<comment type="similarity">
    <text evidence="5">Belongs to the serine/threonine dehydratase family.</text>
</comment>
<proteinExistence type="inferred from homology"/>
<evidence type="ECO:0000256" key="10">
    <source>
        <dbReference type="ARBA" id="ARBA00049406"/>
    </source>
</evidence>
<dbReference type="InterPro" id="IPR000634">
    <property type="entry name" value="Ser/Thr_deHydtase_PyrdxlP-BS"/>
</dbReference>
<dbReference type="FunFam" id="3.40.50.1100:FF:000005">
    <property type="entry name" value="Threonine dehydratase catabolic"/>
    <property type="match status" value="1"/>
</dbReference>
<dbReference type="GO" id="GO:0000287">
    <property type="term" value="F:magnesium ion binding"/>
    <property type="evidence" value="ECO:0007669"/>
    <property type="project" value="TreeGrafter"/>
</dbReference>
<dbReference type="PANTHER" id="PTHR43050">
    <property type="entry name" value="SERINE / THREONINE RACEMASE FAMILY MEMBER"/>
    <property type="match status" value="1"/>
</dbReference>
<dbReference type="GO" id="GO:0018114">
    <property type="term" value="F:threonine racemase activity"/>
    <property type="evidence" value="ECO:0007669"/>
    <property type="project" value="TreeGrafter"/>
</dbReference>
<evidence type="ECO:0000256" key="8">
    <source>
        <dbReference type="ARBA" id="ARBA00022898"/>
    </source>
</evidence>
<name>A0A914CCS4_9BILA</name>
<evidence type="ECO:0000256" key="1">
    <source>
        <dbReference type="ARBA" id="ARBA00001913"/>
    </source>
</evidence>